<dbReference type="EMBL" id="RAHH01000074">
    <property type="protein sequence ID" value="RJT30395.1"/>
    <property type="molecule type" value="Genomic_DNA"/>
</dbReference>
<dbReference type="AlphaFoldDB" id="A0A419N1Z2"/>
<dbReference type="PANTHER" id="PTHR34413:SF2">
    <property type="entry name" value="PROPHAGE TAIL FIBER ASSEMBLY PROTEIN HOMOLOG TFAE-RELATED"/>
    <property type="match status" value="1"/>
</dbReference>
<dbReference type="InterPro" id="IPR051220">
    <property type="entry name" value="TFA_Chaperone"/>
</dbReference>
<dbReference type="Proteomes" id="UP000284908">
    <property type="component" value="Unassembled WGS sequence"/>
</dbReference>
<comment type="caution">
    <text evidence="1">The sequence shown here is derived from an EMBL/GenBank/DDBJ whole genome shotgun (WGS) entry which is preliminary data.</text>
</comment>
<dbReference type="Pfam" id="PF02413">
    <property type="entry name" value="Caudo_TAP"/>
    <property type="match status" value="1"/>
</dbReference>
<proteinExistence type="predicted"/>
<gene>
    <name evidence="1" type="ORF">D6C13_25175</name>
</gene>
<sequence>MITFKNIKISKQVLEEGLPLPVLYFEDENGADWYELRDREWQGDNCFVAVGADGFISTWADNPNFLTLSEGVSVYEVDTAALPVDISTRSYRYEDGQFIQFVQPAAEVAEQRKSVLLSQAAAAIAPLQDAVDIDDVTEAERASLQAWKRFRVALNRLDLSAAPDIDWPAVPEQIDR</sequence>
<dbReference type="PANTHER" id="PTHR34413">
    <property type="entry name" value="PROPHAGE TAIL FIBER ASSEMBLY PROTEIN HOMOLOG TFAE-RELATED-RELATED"/>
    <property type="match status" value="1"/>
</dbReference>
<keyword evidence="2" id="KW-1185">Reference proteome</keyword>
<dbReference type="OrthoDB" id="8596093at2"/>
<dbReference type="RefSeq" id="WP_120135329.1">
    <property type="nucleotide sequence ID" value="NZ_RAHH01000074.1"/>
</dbReference>
<organism evidence="1 2">
    <name type="scientific">Rahnella woolbedingensis</name>
    <dbReference type="NCBI Taxonomy" id="1510574"/>
    <lineage>
        <taxon>Bacteria</taxon>
        <taxon>Pseudomonadati</taxon>
        <taxon>Pseudomonadota</taxon>
        <taxon>Gammaproteobacteria</taxon>
        <taxon>Enterobacterales</taxon>
        <taxon>Yersiniaceae</taxon>
        <taxon>Rahnella</taxon>
    </lineage>
</organism>
<reference evidence="1 2" key="1">
    <citation type="submission" date="2018-09" db="EMBL/GenBank/DDBJ databases">
        <authorList>
            <person name="Le Fleche-Mateos A."/>
        </authorList>
    </citation>
    <scope>NUCLEOTIDE SEQUENCE [LARGE SCALE GENOMIC DNA]</scope>
    <source>
        <strain evidence="1 2">DSM 27399</strain>
    </source>
</reference>
<evidence type="ECO:0000313" key="1">
    <source>
        <dbReference type="EMBL" id="RJT30395.1"/>
    </source>
</evidence>
<evidence type="ECO:0000313" key="2">
    <source>
        <dbReference type="Proteomes" id="UP000284908"/>
    </source>
</evidence>
<accession>A0A419N1Z2</accession>
<name>A0A419N1Z2_9GAMM</name>
<dbReference type="InterPro" id="IPR003458">
    <property type="entry name" value="Phage_T4_Gp38_tail_assem"/>
</dbReference>
<protein>
    <submittedName>
        <fullName evidence="1">Tail fiber assembly protein</fullName>
    </submittedName>
</protein>